<dbReference type="AlphaFoldDB" id="A0A396JEZ1"/>
<dbReference type="Gramene" id="rna123">
    <property type="protein sequence ID" value="RHN76750.1"/>
    <property type="gene ID" value="gene123"/>
</dbReference>
<evidence type="ECO:0000313" key="3">
    <source>
        <dbReference type="EMBL" id="RHN76750.1"/>
    </source>
</evidence>
<sequence length="82" mass="9877">MEFHLFHIITSLMLVLVGTNAAIFPPQYYWKSMLPNSSMPKAITDLLNPGQHHTLKLMSMYIYIQFYFHMFNFNLYQQNWEQ</sequence>
<dbReference type="EMBL" id="PSQE01000001">
    <property type="protein sequence ID" value="RHN76750.1"/>
    <property type="molecule type" value="Genomic_DNA"/>
</dbReference>
<reference evidence="3" key="1">
    <citation type="journal article" date="2018" name="Nat. Plants">
        <title>Whole-genome landscape of Medicago truncatula symbiotic genes.</title>
        <authorList>
            <person name="Pecrix Y."/>
            <person name="Gamas P."/>
            <person name="Carrere S."/>
        </authorList>
    </citation>
    <scope>NUCLEOTIDE SEQUENCE</scope>
    <source>
        <tissue evidence="3">Leaves</tissue>
    </source>
</reference>
<comment type="caution">
    <text evidence="3">The sequence shown here is derived from an EMBL/GenBank/DDBJ whole genome shotgun (WGS) entry which is preliminary data.</text>
</comment>
<organism evidence="3">
    <name type="scientific">Medicago truncatula</name>
    <name type="common">Barrel medic</name>
    <name type="synonym">Medicago tribuloides</name>
    <dbReference type="NCBI Taxonomy" id="3880"/>
    <lineage>
        <taxon>Eukaryota</taxon>
        <taxon>Viridiplantae</taxon>
        <taxon>Streptophyta</taxon>
        <taxon>Embryophyta</taxon>
        <taxon>Tracheophyta</taxon>
        <taxon>Spermatophyta</taxon>
        <taxon>Magnoliopsida</taxon>
        <taxon>eudicotyledons</taxon>
        <taxon>Gunneridae</taxon>
        <taxon>Pentapetalae</taxon>
        <taxon>rosids</taxon>
        <taxon>fabids</taxon>
        <taxon>Fabales</taxon>
        <taxon>Fabaceae</taxon>
        <taxon>Papilionoideae</taxon>
        <taxon>50 kb inversion clade</taxon>
        <taxon>NPAAA clade</taxon>
        <taxon>Hologalegina</taxon>
        <taxon>IRL clade</taxon>
        <taxon>Trifolieae</taxon>
        <taxon>Medicago</taxon>
    </lineage>
</organism>
<name>A0A396JEZ1_MEDTR</name>
<feature type="signal peptide" evidence="2">
    <location>
        <begin position="1"/>
        <end position="21"/>
    </location>
</feature>
<dbReference type="Proteomes" id="UP000265566">
    <property type="component" value="Chromosome 1"/>
</dbReference>
<keyword evidence="2" id="KW-0732">Signal</keyword>
<proteinExistence type="predicted"/>
<keyword evidence="1" id="KW-0812">Transmembrane</keyword>
<evidence type="ECO:0000256" key="1">
    <source>
        <dbReference type="SAM" id="Phobius"/>
    </source>
</evidence>
<keyword evidence="1" id="KW-1133">Transmembrane helix</keyword>
<feature type="transmembrane region" description="Helical" evidence="1">
    <location>
        <begin position="58"/>
        <end position="76"/>
    </location>
</feature>
<protein>
    <recommendedName>
        <fullName evidence="4">Transmembrane protein</fullName>
    </recommendedName>
</protein>
<keyword evidence="1" id="KW-0472">Membrane</keyword>
<feature type="chain" id="PRO_5017243938" description="Transmembrane protein" evidence="2">
    <location>
        <begin position="22"/>
        <end position="82"/>
    </location>
</feature>
<accession>A0A396JEZ1</accession>
<gene>
    <name evidence="3" type="ORF">MtrunA17_Chr1g0147281</name>
</gene>
<evidence type="ECO:0000256" key="2">
    <source>
        <dbReference type="SAM" id="SignalP"/>
    </source>
</evidence>
<evidence type="ECO:0008006" key="4">
    <source>
        <dbReference type="Google" id="ProtNLM"/>
    </source>
</evidence>